<evidence type="ECO:0000313" key="3">
    <source>
        <dbReference type="Proteomes" id="UP001279734"/>
    </source>
</evidence>
<dbReference type="EMBL" id="BSYO01000041">
    <property type="protein sequence ID" value="GMH31818.1"/>
    <property type="molecule type" value="Genomic_DNA"/>
</dbReference>
<sequence length="237" mass="26232">MIRVSILVSESAAAAKYHRRGGLLLQQQSGGRHPTPKGVRASEQTGIRNSSTGNHHTIIGKGYNSTNSSLAFPNLPFTLLPTSRAANLAKPPTETRLHTHLWQSCLTPKQCLRKSSRDQPIHIKAMLPRRHEQAYQNAYQNPHPTFFTQRWDSRPLINGNTNSGTPDRKAHTRQIRGRTRHRTLSGLGRACEKEEEEAGGSRARQPEAEPVTPAPPYLDGEAAEDVAKSTKIEDSLS</sequence>
<feature type="compositionally biased region" description="Basic residues" evidence="1">
    <location>
        <begin position="170"/>
        <end position="183"/>
    </location>
</feature>
<dbReference type="AlphaFoldDB" id="A0AAD3TL14"/>
<gene>
    <name evidence="2" type="ORF">Nepgr_033662</name>
</gene>
<feature type="compositionally biased region" description="Polar residues" evidence="1">
    <location>
        <begin position="42"/>
        <end position="55"/>
    </location>
</feature>
<dbReference type="Proteomes" id="UP001279734">
    <property type="component" value="Unassembled WGS sequence"/>
</dbReference>
<accession>A0AAD3TL14</accession>
<proteinExistence type="predicted"/>
<protein>
    <submittedName>
        <fullName evidence="2">Uncharacterized protein</fullName>
    </submittedName>
</protein>
<organism evidence="2 3">
    <name type="scientific">Nepenthes gracilis</name>
    <name type="common">Slender pitcher plant</name>
    <dbReference type="NCBI Taxonomy" id="150966"/>
    <lineage>
        <taxon>Eukaryota</taxon>
        <taxon>Viridiplantae</taxon>
        <taxon>Streptophyta</taxon>
        <taxon>Embryophyta</taxon>
        <taxon>Tracheophyta</taxon>
        <taxon>Spermatophyta</taxon>
        <taxon>Magnoliopsida</taxon>
        <taxon>eudicotyledons</taxon>
        <taxon>Gunneridae</taxon>
        <taxon>Pentapetalae</taxon>
        <taxon>Caryophyllales</taxon>
        <taxon>Nepenthaceae</taxon>
        <taxon>Nepenthes</taxon>
    </lineage>
</organism>
<reference evidence="2" key="1">
    <citation type="submission" date="2023-05" db="EMBL/GenBank/DDBJ databases">
        <title>Nepenthes gracilis genome sequencing.</title>
        <authorList>
            <person name="Fukushima K."/>
        </authorList>
    </citation>
    <scope>NUCLEOTIDE SEQUENCE</scope>
    <source>
        <strain evidence="2">SING2019-196</strain>
    </source>
</reference>
<feature type="region of interest" description="Disordered" evidence="1">
    <location>
        <begin position="157"/>
        <end position="237"/>
    </location>
</feature>
<keyword evidence="3" id="KW-1185">Reference proteome</keyword>
<name>A0AAD3TL14_NEPGR</name>
<feature type="region of interest" description="Disordered" evidence="1">
    <location>
        <begin position="25"/>
        <end position="55"/>
    </location>
</feature>
<feature type="compositionally biased region" description="Basic and acidic residues" evidence="1">
    <location>
        <begin position="225"/>
        <end position="237"/>
    </location>
</feature>
<evidence type="ECO:0000256" key="1">
    <source>
        <dbReference type="SAM" id="MobiDB-lite"/>
    </source>
</evidence>
<comment type="caution">
    <text evidence="2">The sequence shown here is derived from an EMBL/GenBank/DDBJ whole genome shotgun (WGS) entry which is preliminary data.</text>
</comment>
<evidence type="ECO:0000313" key="2">
    <source>
        <dbReference type="EMBL" id="GMH31818.1"/>
    </source>
</evidence>